<name>A0A935TCY7_9PROT</name>
<evidence type="ECO:0000313" key="2">
    <source>
        <dbReference type="Proteomes" id="UP000706151"/>
    </source>
</evidence>
<gene>
    <name evidence="1" type="ORF">IPK02_14945</name>
</gene>
<dbReference type="PANTHER" id="PTHR38468">
    <property type="entry name" value="SLL0939 PROTEIN"/>
    <property type="match status" value="1"/>
</dbReference>
<accession>A0A935TCY7</accession>
<protein>
    <submittedName>
        <fullName evidence="1">DUF1622 domain-containing protein</fullName>
    </submittedName>
</protein>
<dbReference type="Proteomes" id="UP000706151">
    <property type="component" value="Unassembled WGS sequence"/>
</dbReference>
<evidence type="ECO:0000313" key="1">
    <source>
        <dbReference type="EMBL" id="MBK7955128.1"/>
    </source>
</evidence>
<comment type="caution">
    <text evidence="1">The sequence shown here is derived from an EMBL/GenBank/DDBJ whole genome shotgun (WGS) entry which is preliminary data.</text>
</comment>
<dbReference type="Pfam" id="PF07784">
    <property type="entry name" value="DUF1622"/>
    <property type="match status" value="1"/>
</dbReference>
<dbReference type="InterPro" id="IPR012427">
    <property type="entry name" value="DUF1622"/>
</dbReference>
<sequence length="125" mass="13761">MKETLTVIAMNMVVIIHVLALVVVAFGTVQAFIRCIPAMLRPSAMGHHFHAAYIQYARWLVGGLTFQLAADIVESAFSPSWDEIGRLAAIAVIRTFVNYFLERDLAQVEKREAASGRLSMVDGAP</sequence>
<reference evidence="1 2" key="1">
    <citation type="submission" date="2020-10" db="EMBL/GenBank/DDBJ databases">
        <title>Connecting structure to function with the recovery of over 1000 high-quality activated sludge metagenome-assembled genomes encoding full-length rRNA genes using long-read sequencing.</title>
        <authorList>
            <person name="Singleton C.M."/>
            <person name="Petriglieri F."/>
            <person name="Kristensen J.M."/>
            <person name="Kirkegaard R.H."/>
            <person name="Michaelsen T.Y."/>
            <person name="Andersen M.H."/>
            <person name="Karst S.M."/>
            <person name="Dueholm M.S."/>
            <person name="Nielsen P.H."/>
            <person name="Albertsen M."/>
        </authorList>
    </citation>
    <scope>NUCLEOTIDE SEQUENCE [LARGE SCALE GENOMIC DNA]</scope>
    <source>
        <strain evidence="1">Fred_18-Q3-R57-64_BAT3C.720</strain>
    </source>
</reference>
<proteinExistence type="predicted"/>
<organism evidence="1 2">
    <name type="scientific">Candidatus Accumulibacter affinis</name>
    <dbReference type="NCBI Taxonomy" id="2954384"/>
    <lineage>
        <taxon>Bacteria</taxon>
        <taxon>Pseudomonadati</taxon>
        <taxon>Pseudomonadota</taxon>
        <taxon>Betaproteobacteria</taxon>
        <taxon>Candidatus Accumulibacter</taxon>
    </lineage>
</organism>
<dbReference type="EMBL" id="JADJOT010000010">
    <property type="protein sequence ID" value="MBK7955128.1"/>
    <property type="molecule type" value="Genomic_DNA"/>
</dbReference>
<dbReference type="AlphaFoldDB" id="A0A935TCY7"/>
<dbReference type="PANTHER" id="PTHR38468:SF1">
    <property type="entry name" value="SLL0939 PROTEIN"/>
    <property type="match status" value="1"/>
</dbReference>